<keyword evidence="1" id="KW-1133">Transmembrane helix</keyword>
<evidence type="ECO:0008006" key="5">
    <source>
        <dbReference type="Google" id="ProtNLM"/>
    </source>
</evidence>
<evidence type="ECO:0000313" key="3">
    <source>
        <dbReference type="EMBL" id="MBF4769704.1"/>
    </source>
</evidence>
<keyword evidence="1" id="KW-0472">Membrane</keyword>
<dbReference type="Proteomes" id="UP000660668">
    <property type="component" value="Unassembled WGS sequence"/>
</dbReference>
<gene>
    <name evidence="3" type="ORF">ISU10_18195</name>
</gene>
<feature type="transmembrane region" description="Helical" evidence="1">
    <location>
        <begin position="155"/>
        <end position="180"/>
    </location>
</feature>
<dbReference type="EMBL" id="JADKPO010000030">
    <property type="protein sequence ID" value="MBF4769704.1"/>
    <property type="molecule type" value="Genomic_DNA"/>
</dbReference>
<keyword evidence="1" id="KW-0812">Transmembrane</keyword>
<comment type="caution">
    <text evidence="3">The sequence shown here is derived from an EMBL/GenBank/DDBJ whole genome shotgun (WGS) entry which is preliminary data.</text>
</comment>
<feature type="transmembrane region" description="Helical" evidence="1">
    <location>
        <begin position="200"/>
        <end position="218"/>
    </location>
</feature>
<feature type="transmembrane region" description="Helical" evidence="1">
    <location>
        <begin position="49"/>
        <end position="68"/>
    </location>
</feature>
<keyword evidence="4" id="KW-1185">Reference proteome</keyword>
<evidence type="ECO:0000313" key="4">
    <source>
        <dbReference type="Proteomes" id="UP000660668"/>
    </source>
</evidence>
<organism evidence="3 4">
    <name type="scientific">Nocardioides agariphilus</name>
    <dbReference type="NCBI Taxonomy" id="433664"/>
    <lineage>
        <taxon>Bacteria</taxon>
        <taxon>Bacillati</taxon>
        <taxon>Actinomycetota</taxon>
        <taxon>Actinomycetes</taxon>
        <taxon>Propionibacteriales</taxon>
        <taxon>Nocardioidaceae</taxon>
        <taxon>Nocardioides</taxon>
    </lineage>
</organism>
<feature type="signal peptide" evidence="2">
    <location>
        <begin position="1"/>
        <end position="19"/>
    </location>
</feature>
<evidence type="ECO:0000256" key="1">
    <source>
        <dbReference type="SAM" id="Phobius"/>
    </source>
</evidence>
<dbReference type="RefSeq" id="WP_194697848.1">
    <property type="nucleotide sequence ID" value="NZ_JADKPO010000030.1"/>
</dbReference>
<proteinExistence type="predicted"/>
<accession>A0A930VLH5</accession>
<reference evidence="3" key="1">
    <citation type="submission" date="2020-11" db="EMBL/GenBank/DDBJ databases">
        <title>Nocardioides cynanchi sp. nov., isolated from soil of rhizosphere of Cynanchum wilfordii.</title>
        <authorList>
            <person name="Lee J.-S."/>
            <person name="Suh M.K."/>
            <person name="Kim J.-S."/>
        </authorList>
    </citation>
    <scope>NUCLEOTIDE SEQUENCE</scope>
    <source>
        <strain evidence="3">KCTC 19276</strain>
    </source>
</reference>
<feature type="transmembrane region" description="Helical" evidence="1">
    <location>
        <begin position="89"/>
        <end position="119"/>
    </location>
</feature>
<feature type="transmembrane region" description="Helical" evidence="1">
    <location>
        <begin position="225"/>
        <end position="245"/>
    </location>
</feature>
<keyword evidence="2" id="KW-0732">Signal</keyword>
<dbReference type="AlphaFoldDB" id="A0A930VLH5"/>
<protein>
    <recommendedName>
        <fullName evidence="5">ABC transporter permease</fullName>
    </recommendedName>
</protein>
<evidence type="ECO:0000256" key="2">
    <source>
        <dbReference type="SAM" id="SignalP"/>
    </source>
</evidence>
<sequence>MRSLACVCFLAVRSSPALLALPCLLGLELGVVLLQGTDWTAEWRWAIDWAGAGVFLAAPFAAGLAAWQSQVTSRSIGEAVQPLRSPGRVFAFNAGGVLVCAAVGHLVVVALVVATVYRAGTGGSPDLAPVLLHWLFLAAAVAIGYAAGQVAETRLLAPCLALVVLFCVIEASNGSLPTLWVEVAGATGPLAGLAYRPEVVAAQAVVFVSLLVIAASVSRGVARPLVRWVPAGAGAISLVLAAGWLSATEASRFTQVAAGDVARQCFGQAPEVCVIDESAAAGPAIQQALADLHHAAGSRAELPATYAQVVSGPAPAGARAFVLSPGAVVDGRAVPDVLVTFVLWNHDCLSGDHAPPGRAIELISDLSVVLLSRLDPDRPDPDRLTRLFDRLPPGEQDAWIAAALSASERCAFDEIPDWLDRA</sequence>
<feature type="transmembrane region" description="Helical" evidence="1">
    <location>
        <begin position="131"/>
        <end position="148"/>
    </location>
</feature>
<name>A0A930VLH5_9ACTN</name>
<feature type="chain" id="PRO_5036750484" description="ABC transporter permease" evidence="2">
    <location>
        <begin position="20"/>
        <end position="422"/>
    </location>
</feature>